<sequence>MRNLIERCEARGRRERMRDDEWANEGGERADASGARARRPRLRRTMLRCPRQGDAAGNTAGNAARIERSGRAGAAIATPPEAAAMAARRAPTPRPRRP</sequence>
<reference evidence="3" key="1">
    <citation type="submission" date="2018-10" db="EMBL/GenBank/DDBJ databases">
        <title>FDA dAtabase for Regulatory Grade micrObial Sequences (FDA-ARGOS): Supporting development and validation of Infectious Disease Dx tests.</title>
        <authorList>
            <person name="Minogue T."/>
            <person name="Wolcott M."/>
            <person name="Wasieloski L."/>
            <person name="Aguilar W."/>
            <person name="Moore D."/>
            <person name="Jaissle J."/>
            <person name="Tallon L."/>
            <person name="Sadzewicz L."/>
            <person name="Zhao X."/>
            <person name="Vavikolanu K."/>
            <person name="Mehta A."/>
            <person name="Aluvathingal J."/>
            <person name="Nadendla S."/>
            <person name="Yan Y."/>
            <person name="Sichtig H."/>
        </authorList>
    </citation>
    <scope>NUCLEOTIDE SEQUENCE [LARGE SCALE GENOMIC DNA]</scope>
    <source>
        <strain evidence="3">FDAARGOS_588</strain>
    </source>
</reference>
<evidence type="ECO:0000313" key="3">
    <source>
        <dbReference type="Proteomes" id="UP000269379"/>
    </source>
</evidence>
<gene>
    <name evidence="2" type="ORF">EGT70_05560</name>
</gene>
<organism evidence="2 3">
    <name type="scientific">Burkholderia mallei</name>
    <name type="common">Pseudomonas mallei</name>
    <dbReference type="NCBI Taxonomy" id="13373"/>
    <lineage>
        <taxon>Bacteria</taxon>
        <taxon>Pseudomonadati</taxon>
        <taxon>Pseudomonadota</taxon>
        <taxon>Betaproteobacteria</taxon>
        <taxon>Burkholderiales</taxon>
        <taxon>Burkholderiaceae</taxon>
        <taxon>Burkholderia</taxon>
        <taxon>pseudomallei group</taxon>
    </lineage>
</organism>
<comment type="caution">
    <text evidence="2">The sequence shown here is derived from an EMBL/GenBank/DDBJ whole genome shotgun (WGS) entry which is preliminary data.</text>
</comment>
<feature type="region of interest" description="Disordered" evidence="1">
    <location>
        <begin position="1"/>
        <end position="40"/>
    </location>
</feature>
<feature type="compositionally biased region" description="Basic and acidic residues" evidence="1">
    <location>
        <begin position="1"/>
        <end position="31"/>
    </location>
</feature>
<proteinExistence type="predicted"/>
<protein>
    <submittedName>
        <fullName evidence="2">Uncharacterized protein</fullName>
    </submittedName>
</protein>
<dbReference type="EMBL" id="RKJW01000001">
    <property type="protein sequence ID" value="RPA29084.2"/>
    <property type="molecule type" value="Genomic_DNA"/>
</dbReference>
<evidence type="ECO:0000256" key="1">
    <source>
        <dbReference type="SAM" id="MobiDB-lite"/>
    </source>
</evidence>
<dbReference type="AlphaFoldDB" id="A0AAX1XD15"/>
<dbReference type="Proteomes" id="UP000269379">
    <property type="component" value="Unassembled WGS sequence"/>
</dbReference>
<feature type="region of interest" description="Disordered" evidence="1">
    <location>
        <begin position="71"/>
        <end position="98"/>
    </location>
</feature>
<feature type="compositionally biased region" description="Low complexity" evidence="1">
    <location>
        <begin position="71"/>
        <end position="90"/>
    </location>
</feature>
<accession>A0AAX1XD15</accession>
<name>A0AAX1XD15_BURML</name>
<evidence type="ECO:0000313" key="2">
    <source>
        <dbReference type="EMBL" id="RPA29084.2"/>
    </source>
</evidence>